<organism evidence="1 2">
    <name type="scientific">Sulfobacillus benefaciens</name>
    <dbReference type="NCBI Taxonomy" id="453960"/>
    <lineage>
        <taxon>Bacteria</taxon>
        <taxon>Bacillati</taxon>
        <taxon>Bacillota</taxon>
        <taxon>Clostridia</taxon>
        <taxon>Eubacteriales</taxon>
        <taxon>Clostridiales Family XVII. Incertae Sedis</taxon>
        <taxon>Sulfobacillus</taxon>
    </lineage>
</organism>
<sequence>MPSNKVEHLIADLKNQYTTEAFTVADMLETIASNNEPVMRTPQFLVQCLQELRNWTDYAIRGLQTKQGAQD</sequence>
<protein>
    <submittedName>
        <fullName evidence="1">Uncharacterized protein</fullName>
    </submittedName>
</protein>
<proteinExistence type="predicted"/>
<accession>A0A2T2WR61</accession>
<evidence type="ECO:0000313" key="1">
    <source>
        <dbReference type="EMBL" id="PSR24716.1"/>
    </source>
</evidence>
<dbReference type="Proteomes" id="UP000242699">
    <property type="component" value="Unassembled WGS sequence"/>
</dbReference>
<evidence type="ECO:0000313" key="2">
    <source>
        <dbReference type="Proteomes" id="UP000242699"/>
    </source>
</evidence>
<comment type="caution">
    <text evidence="1">The sequence shown here is derived from an EMBL/GenBank/DDBJ whole genome shotgun (WGS) entry which is preliminary data.</text>
</comment>
<dbReference type="EMBL" id="PXYT01000069">
    <property type="protein sequence ID" value="PSR24716.1"/>
    <property type="molecule type" value="Genomic_DNA"/>
</dbReference>
<reference evidence="1 2" key="1">
    <citation type="journal article" date="2014" name="BMC Genomics">
        <title>Comparison of environmental and isolate Sulfobacillus genomes reveals diverse carbon, sulfur, nitrogen, and hydrogen metabolisms.</title>
        <authorList>
            <person name="Justice N.B."/>
            <person name="Norman A."/>
            <person name="Brown C.T."/>
            <person name="Singh A."/>
            <person name="Thomas B.C."/>
            <person name="Banfield J.F."/>
        </authorList>
    </citation>
    <scope>NUCLEOTIDE SEQUENCE [LARGE SCALE GENOMIC DNA]</scope>
    <source>
        <strain evidence="1">AMDSBA1</strain>
    </source>
</reference>
<gene>
    <name evidence="1" type="ORF">C7B43_18350</name>
</gene>
<name>A0A2T2WR61_9FIRM</name>
<dbReference type="AlphaFoldDB" id="A0A2T2WR61"/>